<dbReference type="Pfam" id="PF00557">
    <property type="entry name" value="Peptidase_M24"/>
    <property type="match status" value="1"/>
</dbReference>
<organism evidence="3 4">
    <name type="scientific">Maritimibacter dapengensis</name>
    <dbReference type="NCBI Taxonomy" id="2836868"/>
    <lineage>
        <taxon>Bacteria</taxon>
        <taxon>Pseudomonadati</taxon>
        <taxon>Pseudomonadota</taxon>
        <taxon>Alphaproteobacteria</taxon>
        <taxon>Rhodobacterales</taxon>
        <taxon>Roseobacteraceae</taxon>
        <taxon>Maritimibacter</taxon>
    </lineage>
</organism>
<proteinExistence type="predicted"/>
<dbReference type="PANTHER" id="PTHR46112:SF2">
    <property type="entry name" value="XAA-PRO AMINOPEPTIDASE P-RELATED"/>
    <property type="match status" value="1"/>
</dbReference>
<dbReference type="Proteomes" id="UP000756530">
    <property type="component" value="Unassembled WGS sequence"/>
</dbReference>
<dbReference type="InterPro" id="IPR000587">
    <property type="entry name" value="Creatinase_N"/>
</dbReference>
<sequence length="387" mass="41658">MTGPARVPDSEYRDRVATTQAGMAREGRDALLLTTDADIRYVTGFLTRFWESPTRPWFVIVPATGDPVAVIPSIGANLMGQSWIDDIRTWRAPDYTDDGIGLLADALRDVTGTGEKVAVPSGRETHVRMPLADWERLQRALPDRLFTDDAGVMRGTRMVKSPLEIDLIREACAVADRAFDRVHEIAQAGTPLAEVFRRFQMLCLEEGADWVPYLAGGAGPGGYGDVISPATTAPLVAGDVLMLDTGLMRDGYFCDFDRNYSVGEPSRAVQDAHATLIDATRASFECLRPGATAAEAFHAMDRLLTKGGAGTDGGRLGHGLGMSLTEPPSLIAADDTVLQPGMVLTLEPGIETGPGRIMVHEENVVVTETGAEWLSTPQGDPIRQLPA</sequence>
<keyword evidence="4" id="KW-1185">Reference proteome</keyword>
<dbReference type="EMBL" id="JAHUZE010000002">
    <property type="protein sequence ID" value="MBV7378993.1"/>
    <property type="molecule type" value="Genomic_DNA"/>
</dbReference>
<dbReference type="InterPro" id="IPR000994">
    <property type="entry name" value="Pept_M24"/>
</dbReference>
<dbReference type="PANTHER" id="PTHR46112">
    <property type="entry name" value="AMINOPEPTIDASE"/>
    <property type="match status" value="1"/>
</dbReference>
<evidence type="ECO:0000259" key="2">
    <source>
        <dbReference type="Pfam" id="PF01321"/>
    </source>
</evidence>
<feature type="domain" description="Peptidase M24" evidence="1">
    <location>
        <begin position="167"/>
        <end position="368"/>
    </location>
</feature>
<evidence type="ECO:0000313" key="3">
    <source>
        <dbReference type="EMBL" id="MBV7378993.1"/>
    </source>
</evidence>
<protein>
    <submittedName>
        <fullName evidence="3">Xaa-Pro peptidase family protein</fullName>
    </submittedName>
</protein>
<name>A0ABS6T2R8_9RHOB</name>
<gene>
    <name evidence="3" type="ORF">KJP28_08640</name>
</gene>
<reference evidence="3 4" key="1">
    <citation type="submission" date="2021-05" db="EMBL/GenBank/DDBJ databases">
        <title>Culturable bacteria isolated from Daya Bay.</title>
        <authorList>
            <person name="Zheng W."/>
            <person name="Yu S."/>
            <person name="Huang Y."/>
        </authorList>
    </citation>
    <scope>NUCLEOTIDE SEQUENCE [LARGE SCALE GENOMIC DNA]</scope>
    <source>
        <strain evidence="3 4">DP4N28-5</strain>
    </source>
</reference>
<dbReference type="CDD" id="cd01066">
    <property type="entry name" value="APP_MetAP"/>
    <property type="match status" value="1"/>
</dbReference>
<dbReference type="InterPro" id="IPR050659">
    <property type="entry name" value="Peptidase_M24B"/>
</dbReference>
<dbReference type="RefSeq" id="WP_218392155.1">
    <property type="nucleotide sequence ID" value="NZ_JAHUZE010000002.1"/>
</dbReference>
<evidence type="ECO:0000259" key="1">
    <source>
        <dbReference type="Pfam" id="PF00557"/>
    </source>
</evidence>
<accession>A0ABS6T2R8</accession>
<evidence type="ECO:0000313" key="4">
    <source>
        <dbReference type="Proteomes" id="UP000756530"/>
    </source>
</evidence>
<dbReference type="Pfam" id="PF01321">
    <property type="entry name" value="Creatinase_N"/>
    <property type="match status" value="1"/>
</dbReference>
<feature type="domain" description="Creatinase N-terminal" evidence="2">
    <location>
        <begin position="15"/>
        <end position="159"/>
    </location>
</feature>
<comment type="caution">
    <text evidence="3">The sequence shown here is derived from an EMBL/GenBank/DDBJ whole genome shotgun (WGS) entry which is preliminary data.</text>
</comment>